<dbReference type="EMBL" id="CANHGI010000004">
    <property type="protein sequence ID" value="CAI5449729.1"/>
    <property type="molecule type" value="Genomic_DNA"/>
</dbReference>
<dbReference type="SUPFAM" id="SSF53335">
    <property type="entry name" value="S-adenosyl-L-methionine-dependent methyltransferases"/>
    <property type="match status" value="1"/>
</dbReference>
<dbReference type="PANTHER" id="PTHR32026:SF27">
    <property type="entry name" value="METHYLTRANSFERASE FKBM DOMAIN-CONTAINING PROTEIN-RELATED"/>
    <property type="match status" value="1"/>
</dbReference>
<feature type="domain" description="Methyltransferase" evidence="1">
    <location>
        <begin position="40"/>
        <end position="260"/>
    </location>
</feature>
<dbReference type="InterPro" id="IPR025714">
    <property type="entry name" value="Methyltranfer_dom"/>
</dbReference>
<dbReference type="InterPro" id="IPR029063">
    <property type="entry name" value="SAM-dependent_MTases_sf"/>
</dbReference>
<dbReference type="AlphaFoldDB" id="A0A9P1ISZ8"/>
<evidence type="ECO:0000313" key="3">
    <source>
        <dbReference type="Proteomes" id="UP001152747"/>
    </source>
</evidence>
<organism evidence="2 3">
    <name type="scientific">Caenorhabditis angaria</name>
    <dbReference type="NCBI Taxonomy" id="860376"/>
    <lineage>
        <taxon>Eukaryota</taxon>
        <taxon>Metazoa</taxon>
        <taxon>Ecdysozoa</taxon>
        <taxon>Nematoda</taxon>
        <taxon>Chromadorea</taxon>
        <taxon>Rhabditida</taxon>
        <taxon>Rhabditina</taxon>
        <taxon>Rhabditomorpha</taxon>
        <taxon>Rhabditoidea</taxon>
        <taxon>Rhabditidae</taxon>
        <taxon>Peloderinae</taxon>
        <taxon>Caenorhabditis</taxon>
    </lineage>
</organism>
<protein>
    <recommendedName>
        <fullName evidence="1">Methyltransferase domain-containing protein</fullName>
    </recommendedName>
</protein>
<name>A0A9P1ISZ8_9PELO</name>
<dbReference type="Proteomes" id="UP001152747">
    <property type="component" value="Unassembled WGS sequence"/>
</dbReference>
<dbReference type="InterPro" id="IPR026913">
    <property type="entry name" value="METTL24"/>
</dbReference>
<sequence>MSKVIYTLLCFLGIVGLLNLSYSIDNHFEPGRLIASRNDTDVPSSEFKELLKKMIIFSKSQSSGRRILLKSIKKPKEFWNLFGAFAPEVYCPIKVRIGKLGDGGKWTCNPWRIPENSYILSLGLNNQIDFEQELQTLLNNTCIIHGYDRDEQNNTTKQIYKKLRGTTHKATIGNQTTIKSLAKRENIDSFEILKIDIEGAEHDALIPFLEDMSVCQIYIEIHGDAPKHSKLLQKIAHLSYRLFSYEVNGYEISAVEYSFIHENCIEKYGGYRIANYLDFLS</sequence>
<accession>A0A9P1ISZ8</accession>
<proteinExistence type="predicted"/>
<keyword evidence="3" id="KW-1185">Reference proteome</keyword>
<gene>
    <name evidence="2" type="ORF">CAMP_LOCUS12366</name>
</gene>
<dbReference type="PANTHER" id="PTHR32026">
    <property type="entry name" value="METHYLTRANSFERASE-LIKE PROTEIN 24"/>
    <property type="match status" value="1"/>
</dbReference>
<comment type="caution">
    <text evidence="2">The sequence shown here is derived from an EMBL/GenBank/DDBJ whole genome shotgun (WGS) entry which is preliminary data.</text>
</comment>
<evidence type="ECO:0000313" key="2">
    <source>
        <dbReference type="EMBL" id="CAI5449729.1"/>
    </source>
</evidence>
<dbReference type="OrthoDB" id="10006218at2759"/>
<evidence type="ECO:0000259" key="1">
    <source>
        <dbReference type="Pfam" id="PF13383"/>
    </source>
</evidence>
<reference evidence="2" key="1">
    <citation type="submission" date="2022-11" db="EMBL/GenBank/DDBJ databases">
        <authorList>
            <person name="Kikuchi T."/>
        </authorList>
    </citation>
    <scope>NUCLEOTIDE SEQUENCE</scope>
    <source>
        <strain evidence="2">PS1010</strain>
    </source>
</reference>
<dbReference type="Pfam" id="PF13383">
    <property type="entry name" value="Methyltransf_22"/>
    <property type="match status" value="1"/>
</dbReference>
<dbReference type="Gene3D" id="3.40.50.150">
    <property type="entry name" value="Vaccinia Virus protein VP39"/>
    <property type="match status" value="1"/>
</dbReference>